<evidence type="ECO:0000313" key="1">
    <source>
        <dbReference type="EMBL" id="CRL07450.1"/>
    </source>
</evidence>
<gene>
    <name evidence="1" type="ORF">CLUMA_CG020419</name>
</gene>
<sequence length="76" mass="9116">MQTKLTVIVAVTFTLTYCNKHVVSFICLTTTVRKFEYTEYETLHFLVRLSEGRVYHKQNVQREKIFMRSSAFHEYC</sequence>
<dbReference type="Proteomes" id="UP000183832">
    <property type="component" value="Unassembled WGS sequence"/>
</dbReference>
<organism evidence="1 2">
    <name type="scientific">Clunio marinus</name>
    <dbReference type="NCBI Taxonomy" id="568069"/>
    <lineage>
        <taxon>Eukaryota</taxon>
        <taxon>Metazoa</taxon>
        <taxon>Ecdysozoa</taxon>
        <taxon>Arthropoda</taxon>
        <taxon>Hexapoda</taxon>
        <taxon>Insecta</taxon>
        <taxon>Pterygota</taxon>
        <taxon>Neoptera</taxon>
        <taxon>Endopterygota</taxon>
        <taxon>Diptera</taxon>
        <taxon>Nematocera</taxon>
        <taxon>Chironomoidea</taxon>
        <taxon>Chironomidae</taxon>
        <taxon>Clunio</taxon>
    </lineage>
</organism>
<accession>A0A1J1J628</accession>
<evidence type="ECO:0000313" key="2">
    <source>
        <dbReference type="Proteomes" id="UP000183832"/>
    </source>
</evidence>
<protein>
    <submittedName>
        <fullName evidence="1">CLUMA_CG020419, isoform A</fullName>
    </submittedName>
</protein>
<keyword evidence="2" id="KW-1185">Reference proteome</keyword>
<dbReference type="EMBL" id="CVRI01000072">
    <property type="protein sequence ID" value="CRL07450.1"/>
    <property type="molecule type" value="Genomic_DNA"/>
</dbReference>
<name>A0A1J1J628_9DIPT</name>
<reference evidence="1 2" key="1">
    <citation type="submission" date="2015-04" db="EMBL/GenBank/DDBJ databases">
        <authorList>
            <person name="Syromyatnikov M.Y."/>
            <person name="Popov V.N."/>
        </authorList>
    </citation>
    <scope>NUCLEOTIDE SEQUENCE [LARGE SCALE GENOMIC DNA]</scope>
</reference>
<dbReference type="AlphaFoldDB" id="A0A1J1J628"/>
<proteinExistence type="predicted"/>